<evidence type="ECO:0000256" key="1">
    <source>
        <dbReference type="SAM" id="Coils"/>
    </source>
</evidence>
<dbReference type="PANTHER" id="PTHR30565">
    <property type="entry name" value="PROTEIN YCIF"/>
    <property type="match status" value="1"/>
</dbReference>
<dbReference type="InterPro" id="IPR009078">
    <property type="entry name" value="Ferritin-like_SF"/>
</dbReference>
<dbReference type="Gene3D" id="1.20.1260.10">
    <property type="match status" value="1"/>
</dbReference>
<sequence length="163" mass="18443">MKNFNELLEHELQDLYSAETQITEALPMMIQRVSNDQLRQAFETHLKETEEQIRRLEQACEMLGCEPEGETCLGMQGLLEEAENLISDIEDDKLLDAALIGAAQKVEHYEIAGYGTVRTLAQLAGKQDIAQLLEQTLQEEKSTDEKLTRIATDTVNQMAKQTM</sequence>
<dbReference type="RefSeq" id="WP_345248285.1">
    <property type="nucleotide sequence ID" value="NZ_BAABHD010000082.1"/>
</dbReference>
<keyword evidence="3" id="KW-1185">Reference proteome</keyword>
<name>A0ABP8NHM6_9BACT</name>
<dbReference type="CDD" id="cd07909">
    <property type="entry name" value="YciF"/>
    <property type="match status" value="1"/>
</dbReference>
<organism evidence="2 3">
    <name type="scientific">Nibrella saemangeumensis</name>
    <dbReference type="NCBI Taxonomy" id="1084526"/>
    <lineage>
        <taxon>Bacteria</taxon>
        <taxon>Pseudomonadati</taxon>
        <taxon>Bacteroidota</taxon>
        <taxon>Cytophagia</taxon>
        <taxon>Cytophagales</taxon>
        <taxon>Spirosomataceae</taxon>
        <taxon>Nibrella</taxon>
    </lineage>
</organism>
<keyword evidence="1" id="KW-0175">Coiled coil</keyword>
<protein>
    <submittedName>
        <fullName evidence="2">Ferritin-like domain-containing protein</fullName>
    </submittedName>
</protein>
<feature type="coiled-coil region" evidence="1">
    <location>
        <begin position="39"/>
        <end position="66"/>
    </location>
</feature>
<dbReference type="InterPro" id="IPR012347">
    <property type="entry name" value="Ferritin-like"/>
</dbReference>
<dbReference type="PANTHER" id="PTHR30565:SF9">
    <property type="entry name" value="PROTEIN YCIF"/>
    <property type="match status" value="1"/>
</dbReference>
<evidence type="ECO:0000313" key="3">
    <source>
        <dbReference type="Proteomes" id="UP001501175"/>
    </source>
</evidence>
<dbReference type="SUPFAM" id="SSF47240">
    <property type="entry name" value="Ferritin-like"/>
    <property type="match status" value="1"/>
</dbReference>
<dbReference type="Pfam" id="PF05974">
    <property type="entry name" value="DUF892"/>
    <property type="match status" value="1"/>
</dbReference>
<dbReference type="Proteomes" id="UP001501175">
    <property type="component" value="Unassembled WGS sequence"/>
</dbReference>
<dbReference type="InterPro" id="IPR010287">
    <property type="entry name" value="DUF892_YciF-like"/>
</dbReference>
<accession>A0ABP8NHM6</accession>
<gene>
    <name evidence="2" type="ORF">GCM10023189_50270</name>
</gene>
<comment type="caution">
    <text evidence="2">The sequence shown here is derived from an EMBL/GenBank/DDBJ whole genome shotgun (WGS) entry which is preliminary data.</text>
</comment>
<evidence type="ECO:0000313" key="2">
    <source>
        <dbReference type="EMBL" id="GAA4467157.1"/>
    </source>
</evidence>
<dbReference type="EMBL" id="BAABHD010000082">
    <property type="protein sequence ID" value="GAA4467157.1"/>
    <property type="molecule type" value="Genomic_DNA"/>
</dbReference>
<dbReference type="InterPro" id="IPR047114">
    <property type="entry name" value="YciF"/>
</dbReference>
<proteinExistence type="predicted"/>
<reference evidence="3" key="1">
    <citation type="journal article" date="2019" name="Int. J. Syst. Evol. Microbiol.">
        <title>The Global Catalogue of Microorganisms (GCM) 10K type strain sequencing project: providing services to taxonomists for standard genome sequencing and annotation.</title>
        <authorList>
            <consortium name="The Broad Institute Genomics Platform"/>
            <consortium name="The Broad Institute Genome Sequencing Center for Infectious Disease"/>
            <person name="Wu L."/>
            <person name="Ma J."/>
        </authorList>
    </citation>
    <scope>NUCLEOTIDE SEQUENCE [LARGE SCALE GENOMIC DNA]</scope>
    <source>
        <strain evidence="3">JCM 17927</strain>
    </source>
</reference>